<feature type="compositionally biased region" description="Acidic residues" evidence="5">
    <location>
        <begin position="41"/>
        <end position="65"/>
    </location>
</feature>
<evidence type="ECO:0000256" key="1">
    <source>
        <dbReference type="ARBA" id="ARBA00010171"/>
    </source>
</evidence>
<feature type="region of interest" description="Disordered" evidence="5">
    <location>
        <begin position="1"/>
        <end position="91"/>
    </location>
</feature>
<dbReference type="SUPFAM" id="SSF52540">
    <property type="entry name" value="P-loop containing nucleoside triphosphate hydrolases"/>
    <property type="match status" value="2"/>
</dbReference>
<evidence type="ECO:0000256" key="5">
    <source>
        <dbReference type="SAM" id="MobiDB-lite"/>
    </source>
</evidence>
<dbReference type="Gene3D" id="3.40.50.300">
    <property type="entry name" value="P-loop containing nucleotide triphosphate hydrolases"/>
    <property type="match status" value="2"/>
</dbReference>
<evidence type="ECO:0000256" key="2">
    <source>
        <dbReference type="ARBA" id="ARBA00018687"/>
    </source>
</evidence>
<proteinExistence type="inferred from homology"/>
<dbReference type="STRING" id="36646.A0A1V6UVK3"/>
<dbReference type="GO" id="GO:0005634">
    <property type="term" value="C:nucleus"/>
    <property type="evidence" value="ECO:0007669"/>
    <property type="project" value="TreeGrafter"/>
</dbReference>
<dbReference type="Pfam" id="PF02463">
    <property type="entry name" value="SMC_N"/>
    <property type="match status" value="1"/>
</dbReference>
<feature type="coiled-coil region" evidence="4">
    <location>
        <begin position="253"/>
        <end position="347"/>
    </location>
</feature>
<feature type="coiled-coil region" evidence="4">
    <location>
        <begin position="703"/>
        <end position="751"/>
    </location>
</feature>
<dbReference type="PANTHER" id="PTHR45916:SF1">
    <property type="entry name" value="STRUCTURAL MAINTENANCE OF CHROMOSOMES PROTEIN 5"/>
    <property type="match status" value="1"/>
</dbReference>
<dbReference type="GO" id="GO:0000724">
    <property type="term" value="P:double-strand break repair via homologous recombination"/>
    <property type="evidence" value="ECO:0007669"/>
    <property type="project" value="TreeGrafter"/>
</dbReference>
<feature type="coiled-coil region" evidence="4">
    <location>
        <begin position="448"/>
        <end position="496"/>
    </location>
</feature>
<accession>A0A1V6UVK3</accession>
<dbReference type="Proteomes" id="UP000191500">
    <property type="component" value="Unassembled WGS sequence"/>
</dbReference>
<dbReference type="GO" id="GO:0030915">
    <property type="term" value="C:Smc5-Smc6 complex"/>
    <property type="evidence" value="ECO:0007669"/>
    <property type="project" value="TreeGrafter"/>
</dbReference>
<dbReference type="AlphaFoldDB" id="A0A1V6UVK3"/>
<gene>
    <name evidence="7" type="ORF">PENCOP_c004G05193</name>
</gene>
<feature type="domain" description="RecF/RecN/SMC N-terminal" evidence="6">
    <location>
        <begin position="95"/>
        <end position="1086"/>
    </location>
</feature>
<comment type="caution">
    <text evidence="7">The sequence shown here is derived from an EMBL/GenBank/DDBJ whole genome shotgun (WGS) entry which is preliminary data.</text>
</comment>
<dbReference type="InterPro" id="IPR003395">
    <property type="entry name" value="RecF/RecN/SMC_N"/>
</dbReference>
<organism evidence="7 8">
    <name type="scientific">Penicillium coprophilum</name>
    <dbReference type="NCBI Taxonomy" id="36646"/>
    <lineage>
        <taxon>Eukaryota</taxon>
        <taxon>Fungi</taxon>
        <taxon>Dikarya</taxon>
        <taxon>Ascomycota</taxon>
        <taxon>Pezizomycotina</taxon>
        <taxon>Eurotiomycetes</taxon>
        <taxon>Eurotiomycetidae</taxon>
        <taxon>Eurotiales</taxon>
        <taxon>Aspergillaceae</taxon>
        <taxon>Penicillium</taxon>
    </lineage>
</organism>
<evidence type="ECO:0000256" key="4">
    <source>
        <dbReference type="SAM" id="Coils"/>
    </source>
</evidence>
<sequence length="1185" mass="133632">MASPSIPRRRPHSEDEESEDPTLDPPTEPSSNKRPRLNPAESDEGSETGEESESGDEEESDEDSAGSETPDAVSQAPRAVAHDGLGPGGYKPGAIVRIKVTNFVTYTSAEFYPGPKLNMVIGPNGTGKSTLVCAICLGLGWGPQHLGRAKDLGEFVKHGAREAMIEIELCGPPKTRANPIIRRTIKRDGNKSSFTLNGSPASKNDVLKLAQSFAIQVDNLCQFLPQDKVAEFAALTPIELLHSTQRAAAGPEMTQWHDALKRLRAEQKKLEMDNSGDKELLENMENRQEMQRADVERMRQRAGIKRKIEILERCRPIVEYKEHHNAVEALKVTKAEVEREYHRIQAENEPILRAVNAKEAYIAQLNGVKDARKDSVDEASRVASARGQIIEEFESKMKDLNDRIEAEKKSGTRHKAEAASAQQVINRLRRQQEEEVVEFDPEFYNETLREKRLQKREFEIKAREIQDRRQPLQDQQQQVQRNIKQAETQLSSLDSASGQQELKLHKSSHDSLKAYRWLLENQSKFEKEVFGPPIVTCSITDPNYADAVESLFQKTDFTSFTVQTKNDFRTLQHAINQTLKLHDISIRTCSLSLDSMKPPMPNDQLAQLGFDGWARDFLTGPDPVMAMLCSEKNLHSTPIGLREISNEVFTRLEEGLMSTWVSGKTSYQVNRRREYGPGATSTRVREIKRAQVWTEQPVDVSLKREHQQNITLWNEQLQDIKEKLESERDAVLKIREEHGQVERDMKDIENEKSAKQTAHTQYRAIPEKISQQEAKLETITSMFQGVRERVLGFRNQQDEIAIQKAEAAVEYADAVELFRQSHEELMKVEVLFLEATSDLQTLRHRNIDSTKLLEAKRREAQEATVKLRESKVKARSVLQKAQQISRELQDQPDAEALLEELNDHDMDKLEADIDSEKARLELTHGGSSHMIKEFEDREKAIEKLRSKLTDFLDKLTELGNAIADIRKDWEPKLEALIEKISDAFSDSFRRIGCAGQVTLGKAEGEAGPNGEPGPSEFGEWSIVIHVQFREGAGLSVLDSHRQSGGERAVSTIFYLMALQSLSASPFRVVDEINQGMDPRNERMVHGRLVDIACEGDTEETDEDGNPIGGGGGGQYFLITPKLLEQLSYKPGMRVLCIYSGEHMPDDYDTTNFKRAIQTMRKVAARAITSGPSEVMQSSGQVNVFA</sequence>
<dbReference type="PANTHER" id="PTHR45916">
    <property type="entry name" value="STRUCTURAL MAINTENANCE OF CHROMOSOMES PROTEIN 5"/>
    <property type="match status" value="1"/>
</dbReference>
<keyword evidence="3 4" id="KW-0175">Coiled coil</keyword>
<reference evidence="8" key="1">
    <citation type="journal article" date="2017" name="Nat. Microbiol.">
        <title>Global analysis of biosynthetic gene clusters reveals vast potential of secondary metabolite production in Penicillium species.</title>
        <authorList>
            <person name="Nielsen J.C."/>
            <person name="Grijseels S."/>
            <person name="Prigent S."/>
            <person name="Ji B."/>
            <person name="Dainat J."/>
            <person name="Nielsen K.F."/>
            <person name="Frisvad J.C."/>
            <person name="Workman M."/>
            <person name="Nielsen J."/>
        </authorList>
    </citation>
    <scope>NUCLEOTIDE SEQUENCE [LARGE SCALE GENOMIC DNA]</scope>
    <source>
        <strain evidence="8">IBT 31321</strain>
    </source>
</reference>
<comment type="similarity">
    <text evidence="1">Belongs to the SMC family. SMC5 subfamily.</text>
</comment>
<dbReference type="GO" id="GO:0003697">
    <property type="term" value="F:single-stranded DNA binding"/>
    <property type="evidence" value="ECO:0007669"/>
    <property type="project" value="TreeGrafter"/>
</dbReference>
<evidence type="ECO:0000313" key="8">
    <source>
        <dbReference type="Proteomes" id="UP000191500"/>
    </source>
</evidence>
<evidence type="ECO:0000256" key="3">
    <source>
        <dbReference type="ARBA" id="ARBA00023054"/>
    </source>
</evidence>
<evidence type="ECO:0000313" key="7">
    <source>
        <dbReference type="EMBL" id="OQE42428.1"/>
    </source>
</evidence>
<evidence type="ECO:0000259" key="6">
    <source>
        <dbReference type="Pfam" id="PF02463"/>
    </source>
</evidence>
<dbReference type="InterPro" id="IPR027417">
    <property type="entry name" value="P-loop_NTPase"/>
</dbReference>
<protein>
    <recommendedName>
        <fullName evidence="2">Structural maintenance of chromosomes protein 5</fullName>
    </recommendedName>
</protein>
<name>A0A1V6UVK3_9EURO</name>
<dbReference type="EMBL" id="MDDG01000004">
    <property type="protein sequence ID" value="OQE42428.1"/>
    <property type="molecule type" value="Genomic_DNA"/>
</dbReference>
<feature type="coiled-coil region" evidence="4">
    <location>
        <begin position="853"/>
        <end position="891"/>
    </location>
</feature>
<keyword evidence="8" id="KW-1185">Reference proteome</keyword>